<protein>
    <submittedName>
        <fullName evidence="12">Energy transducer TonB</fullName>
    </submittedName>
</protein>
<dbReference type="InterPro" id="IPR037682">
    <property type="entry name" value="TonB_C"/>
</dbReference>
<dbReference type="GO" id="GO:0098797">
    <property type="term" value="C:plasma membrane protein complex"/>
    <property type="evidence" value="ECO:0007669"/>
    <property type="project" value="TreeGrafter"/>
</dbReference>
<comment type="similarity">
    <text evidence="2">Belongs to the TonB family.</text>
</comment>
<reference evidence="13" key="1">
    <citation type="submission" date="2018-08" db="EMBL/GenBank/DDBJ databases">
        <title>Mucilaginibacter sp. MYSH2.</title>
        <authorList>
            <person name="Seo T."/>
        </authorList>
    </citation>
    <scope>NUCLEOTIDE SEQUENCE [LARGE SCALE GENOMIC DNA]</scope>
    <source>
        <strain evidence="13">KIRAN</strain>
    </source>
</reference>
<evidence type="ECO:0000259" key="11">
    <source>
        <dbReference type="PROSITE" id="PS52015"/>
    </source>
</evidence>
<keyword evidence="5" id="KW-0997">Cell inner membrane</keyword>
<keyword evidence="9 10" id="KW-0472">Membrane</keyword>
<dbReference type="InterPro" id="IPR006260">
    <property type="entry name" value="TonB/TolA_C"/>
</dbReference>
<dbReference type="InterPro" id="IPR003538">
    <property type="entry name" value="TonB"/>
</dbReference>
<dbReference type="NCBIfam" id="TIGR01352">
    <property type="entry name" value="tonB_Cterm"/>
    <property type="match status" value="1"/>
</dbReference>
<evidence type="ECO:0000256" key="3">
    <source>
        <dbReference type="ARBA" id="ARBA00022448"/>
    </source>
</evidence>
<dbReference type="PROSITE" id="PS52015">
    <property type="entry name" value="TONB_CTD"/>
    <property type="match status" value="1"/>
</dbReference>
<proteinExistence type="inferred from homology"/>
<comment type="caution">
    <text evidence="12">The sequence shown here is derived from an EMBL/GenBank/DDBJ whole genome shotgun (WGS) entry which is preliminary data.</text>
</comment>
<sequence length="278" mass="30366">MEKSSYLSMTFNNIVFKGRNQAYGAYVLRKAYSKNMTRAYLIATAIFSGALVGPLVESMFFATPEKYVKPVFEVVEPIIITLPPPPESPKPEKALPPATAASEKVATERFVKPKVVSNDAIIKEEVLANQEDLSKVNIGTQTIEGDLPEIPTTVLTEAPPTGIEAGTAETPDKPDVYLHVEQMPEFEGGTKALMNYLSRKLRYPSMAQSNGIEGTVVVTFVVNSAGEISDVKVLKGLGFGTDEEAARVIQSMPNWQPGRQNGRAVPVRYTLPIKFSLK</sequence>
<dbReference type="Pfam" id="PF03544">
    <property type="entry name" value="TonB_C"/>
    <property type="match status" value="1"/>
</dbReference>
<dbReference type="GO" id="GO:0055085">
    <property type="term" value="P:transmembrane transport"/>
    <property type="evidence" value="ECO:0007669"/>
    <property type="project" value="InterPro"/>
</dbReference>
<organism evidence="12 13">
    <name type="scientific">Pontibacter oryzae</name>
    <dbReference type="NCBI Taxonomy" id="2304593"/>
    <lineage>
        <taxon>Bacteria</taxon>
        <taxon>Pseudomonadati</taxon>
        <taxon>Bacteroidota</taxon>
        <taxon>Cytophagia</taxon>
        <taxon>Cytophagales</taxon>
        <taxon>Hymenobacteraceae</taxon>
        <taxon>Pontibacter</taxon>
    </lineage>
</organism>
<evidence type="ECO:0000256" key="9">
    <source>
        <dbReference type="ARBA" id="ARBA00023136"/>
    </source>
</evidence>
<dbReference type="OrthoDB" id="1039448at2"/>
<evidence type="ECO:0000256" key="8">
    <source>
        <dbReference type="ARBA" id="ARBA00022989"/>
    </source>
</evidence>
<feature type="domain" description="TonB C-terminal" evidence="11">
    <location>
        <begin position="188"/>
        <end position="278"/>
    </location>
</feature>
<dbReference type="PANTHER" id="PTHR33446">
    <property type="entry name" value="PROTEIN TONB-RELATED"/>
    <property type="match status" value="1"/>
</dbReference>
<evidence type="ECO:0000256" key="1">
    <source>
        <dbReference type="ARBA" id="ARBA00004383"/>
    </source>
</evidence>
<keyword evidence="6 10" id="KW-0812">Transmembrane</keyword>
<dbReference type="SUPFAM" id="SSF74653">
    <property type="entry name" value="TolA/TonB C-terminal domain"/>
    <property type="match status" value="1"/>
</dbReference>
<dbReference type="PANTHER" id="PTHR33446:SF2">
    <property type="entry name" value="PROTEIN TONB"/>
    <property type="match status" value="1"/>
</dbReference>
<dbReference type="Gene3D" id="3.30.1150.10">
    <property type="match status" value="1"/>
</dbReference>
<dbReference type="GO" id="GO:0030288">
    <property type="term" value="C:outer membrane-bounded periplasmic space"/>
    <property type="evidence" value="ECO:0007669"/>
    <property type="project" value="InterPro"/>
</dbReference>
<evidence type="ECO:0000256" key="6">
    <source>
        <dbReference type="ARBA" id="ARBA00022692"/>
    </source>
</evidence>
<accession>A0A399S6U3</accession>
<dbReference type="RefSeq" id="WP_119431952.1">
    <property type="nucleotide sequence ID" value="NZ_QWGE01000003.1"/>
</dbReference>
<dbReference type="PRINTS" id="PR01374">
    <property type="entry name" value="TONBPROTEIN"/>
</dbReference>
<dbReference type="Proteomes" id="UP000266005">
    <property type="component" value="Unassembled WGS sequence"/>
</dbReference>
<dbReference type="InterPro" id="IPR051045">
    <property type="entry name" value="TonB-dependent_transducer"/>
</dbReference>
<evidence type="ECO:0000313" key="12">
    <source>
        <dbReference type="EMBL" id="RIJ37295.1"/>
    </source>
</evidence>
<comment type="subcellular location">
    <subcellularLocation>
        <location evidence="1">Cell inner membrane</location>
        <topology evidence="1">Single-pass membrane protein</topology>
        <orientation evidence="1">Periplasmic side</orientation>
    </subcellularLocation>
</comment>
<keyword evidence="13" id="KW-1185">Reference proteome</keyword>
<keyword evidence="4" id="KW-1003">Cell membrane</keyword>
<evidence type="ECO:0000256" key="4">
    <source>
        <dbReference type="ARBA" id="ARBA00022475"/>
    </source>
</evidence>
<dbReference type="GO" id="GO:0031992">
    <property type="term" value="F:energy transducer activity"/>
    <property type="evidence" value="ECO:0007669"/>
    <property type="project" value="InterPro"/>
</dbReference>
<dbReference type="AlphaFoldDB" id="A0A399S6U3"/>
<evidence type="ECO:0000256" key="2">
    <source>
        <dbReference type="ARBA" id="ARBA00006555"/>
    </source>
</evidence>
<dbReference type="EMBL" id="QWGE01000003">
    <property type="protein sequence ID" value="RIJ37295.1"/>
    <property type="molecule type" value="Genomic_DNA"/>
</dbReference>
<feature type="transmembrane region" description="Helical" evidence="10">
    <location>
        <begin position="39"/>
        <end position="62"/>
    </location>
</feature>
<evidence type="ECO:0000256" key="7">
    <source>
        <dbReference type="ARBA" id="ARBA00022927"/>
    </source>
</evidence>
<keyword evidence="7" id="KW-0653">Protein transport</keyword>
<evidence type="ECO:0000313" key="13">
    <source>
        <dbReference type="Proteomes" id="UP000266005"/>
    </source>
</evidence>
<keyword evidence="8 10" id="KW-1133">Transmembrane helix</keyword>
<evidence type="ECO:0000256" key="10">
    <source>
        <dbReference type="SAM" id="Phobius"/>
    </source>
</evidence>
<name>A0A399S6U3_9BACT</name>
<dbReference type="GO" id="GO:0015031">
    <property type="term" value="P:protein transport"/>
    <property type="evidence" value="ECO:0007669"/>
    <property type="project" value="UniProtKB-KW"/>
</dbReference>
<evidence type="ECO:0000256" key="5">
    <source>
        <dbReference type="ARBA" id="ARBA00022519"/>
    </source>
</evidence>
<dbReference type="GO" id="GO:0015891">
    <property type="term" value="P:siderophore transport"/>
    <property type="evidence" value="ECO:0007669"/>
    <property type="project" value="InterPro"/>
</dbReference>
<keyword evidence="3" id="KW-0813">Transport</keyword>
<gene>
    <name evidence="12" type="ORF">D1627_09140</name>
</gene>